<dbReference type="Proteomes" id="UP000288024">
    <property type="component" value="Unassembled WGS sequence"/>
</dbReference>
<comment type="caution">
    <text evidence="6">The sequence shown here is derived from an EMBL/GenBank/DDBJ whole genome shotgun (WGS) entry which is preliminary data.</text>
</comment>
<dbReference type="Gene3D" id="1.10.10.10">
    <property type="entry name" value="Winged helix-like DNA-binding domain superfamily/Winged helix DNA-binding domain"/>
    <property type="match status" value="1"/>
</dbReference>
<keyword evidence="7" id="KW-1185">Reference proteome</keyword>
<dbReference type="GO" id="GO:0003700">
    <property type="term" value="F:DNA-binding transcription factor activity"/>
    <property type="evidence" value="ECO:0007669"/>
    <property type="project" value="InterPro"/>
</dbReference>
<name>A0A3S2X6I0_9BACI</name>
<evidence type="ECO:0000259" key="4">
    <source>
        <dbReference type="PROSITE" id="PS51071"/>
    </source>
</evidence>
<accession>A0A3S2X6I0</accession>
<keyword evidence="2" id="KW-0238">DNA-binding</keyword>
<proteinExistence type="predicted"/>
<keyword evidence="1" id="KW-0805">Transcription regulation</keyword>
<evidence type="ECO:0000313" key="7">
    <source>
        <dbReference type="Proteomes" id="UP000288024"/>
    </source>
</evidence>
<dbReference type="InterPro" id="IPR000281">
    <property type="entry name" value="HTH_RpiR"/>
</dbReference>
<dbReference type="GO" id="GO:1901135">
    <property type="term" value="P:carbohydrate derivative metabolic process"/>
    <property type="evidence" value="ECO:0007669"/>
    <property type="project" value="InterPro"/>
</dbReference>
<dbReference type="RefSeq" id="WP_127740489.1">
    <property type="nucleotide sequence ID" value="NZ_JARMUY010000040.1"/>
</dbReference>
<dbReference type="InterPro" id="IPR046348">
    <property type="entry name" value="SIS_dom_sf"/>
</dbReference>
<dbReference type="InterPro" id="IPR047640">
    <property type="entry name" value="RpiR-like"/>
</dbReference>
<dbReference type="Gene3D" id="3.40.50.10490">
    <property type="entry name" value="Glucose-6-phosphate isomerase like protein, domain 1"/>
    <property type="match status" value="1"/>
</dbReference>
<evidence type="ECO:0000256" key="1">
    <source>
        <dbReference type="ARBA" id="ARBA00023015"/>
    </source>
</evidence>
<dbReference type="PROSITE" id="PS51464">
    <property type="entry name" value="SIS"/>
    <property type="match status" value="1"/>
</dbReference>
<dbReference type="PANTHER" id="PTHR30514:SF10">
    <property type="entry name" value="MURR_RPIR FAMILY TRANSCRIPTIONAL REGULATOR"/>
    <property type="match status" value="1"/>
</dbReference>
<dbReference type="InterPro" id="IPR036388">
    <property type="entry name" value="WH-like_DNA-bd_sf"/>
</dbReference>
<dbReference type="Pfam" id="PF01380">
    <property type="entry name" value="SIS"/>
    <property type="match status" value="1"/>
</dbReference>
<evidence type="ECO:0000259" key="5">
    <source>
        <dbReference type="PROSITE" id="PS51464"/>
    </source>
</evidence>
<dbReference type="SUPFAM" id="SSF46689">
    <property type="entry name" value="Homeodomain-like"/>
    <property type="match status" value="1"/>
</dbReference>
<evidence type="ECO:0000256" key="2">
    <source>
        <dbReference type="ARBA" id="ARBA00023125"/>
    </source>
</evidence>
<dbReference type="Pfam" id="PF01418">
    <property type="entry name" value="HTH_6"/>
    <property type="match status" value="1"/>
</dbReference>
<feature type="domain" description="SIS" evidence="5">
    <location>
        <begin position="124"/>
        <end position="258"/>
    </location>
</feature>
<evidence type="ECO:0000256" key="3">
    <source>
        <dbReference type="ARBA" id="ARBA00023163"/>
    </source>
</evidence>
<organism evidence="6 7">
    <name type="scientific">Niallia taxi</name>
    <dbReference type="NCBI Taxonomy" id="2499688"/>
    <lineage>
        <taxon>Bacteria</taxon>
        <taxon>Bacillati</taxon>
        <taxon>Bacillota</taxon>
        <taxon>Bacilli</taxon>
        <taxon>Bacillales</taxon>
        <taxon>Bacillaceae</taxon>
        <taxon>Niallia</taxon>
    </lineage>
</organism>
<sequence>MLLRQIESKTNFTTTEKTIADFILENTALMEKISIQELARQTYTSNASIIRFVQKLGIKGFKEFKILLLKSIEQRADLDKEINPDIPFEGDSSLMNISEDIMYLSQLAIKETYHQLKEESLLEMTKQLYHAKRIFLFAAGDSHIRAEGFQNRLWKINKYAILAKEREEWALNAANLMPEDCALFISYDAKSINDLHAAQLIKKHKVPILLLTSIPESELGNLADVIITVPRLETKEVEKIATYSSQIAFDYILNVLFSAMYQMEYQENRLNQLKRAEVLQQLY</sequence>
<dbReference type="InterPro" id="IPR009057">
    <property type="entry name" value="Homeodomain-like_sf"/>
</dbReference>
<gene>
    <name evidence="6" type="ORF">EM808_21105</name>
</gene>
<dbReference type="InterPro" id="IPR001347">
    <property type="entry name" value="SIS_dom"/>
</dbReference>
<feature type="domain" description="HTH rpiR-type" evidence="4">
    <location>
        <begin position="1"/>
        <end position="75"/>
    </location>
</feature>
<dbReference type="EMBL" id="RZTZ01000011">
    <property type="protein sequence ID" value="RVT58857.1"/>
    <property type="molecule type" value="Genomic_DNA"/>
</dbReference>
<keyword evidence="3" id="KW-0804">Transcription</keyword>
<dbReference type="GO" id="GO:0097367">
    <property type="term" value="F:carbohydrate derivative binding"/>
    <property type="evidence" value="ECO:0007669"/>
    <property type="project" value="InterPro"/>
</dbReference>
<dbReference type="PANTHER" id="PTHR30514">
    <property type="entry name" value="GLUCOKINASE"/>
    <property type="match status" value="1"/>
</dbReference>
<protein>
    <submittedName>
        <fullName evidence="6">MurR/RpiR family transcriptional regulator</fullName>
    </submittedName>
</protein>
<dbReference type="CDD" id="cd05013">
    <property type="entry name" value="SIS_RpiR"/>
    <property type="match status" value="1"/>
</dbReference>
<dbReference type="InterPro" id="IPR035472">
    <property type="entry name" value="RpiR-like_SIS"/>
</dbReference>
<dbReference type="PROSITE" id="PS51071">
    <property type="entry name" value="HTH_RPIR"/>
    <property type="match status" value="1"/>
</dbReference>
<dbReference type="SUPFAM" id="SSF53697">
    <property type="entry name" value="SIS domain"/>
    <property type="match status" value="1"/>
</dbReference>
<dbReference type="AlphaFoldDB" id="A0A3S2X6I0"/>
<evidence type="ECO:0000313" key="6">
    <source>
        <dbReference type="EMBL" id="RVT58857.1"/>
    </source>
</evidence>
<dbReference type="GO" id="GO:0003677">
    <property type="term" value="F:DNA binding"/>
    <property type="evidence" value="ECO:0007669"/>
    <property type="project" value="UniProtKB-KW"/>
</dbReference>
<reference evidence="6 7" key="1">
    <citation type="submission" date="2019-01" db="EMBL/GenBank/DDBJ databases">
        <title>Bacillus sp. M5HDSG1-1, whole genome shotgun sequence.</title>
        <authorList>
            <person name="Tuo L."/>
        </authorList>
    </citation>
    <scope>NUCLEOTIDE SEQUENCE [LARGE SCALE GENOMIC DNA]</scope>
    <source>
        <strain evidence="6 7">M5HDSG1-1</strain>
    </source>
</reference>